<evidence type="ECO:0000256" key="6">
    <source>
        <dbReference type="ARBA" id="ARBA00023136"/>
    </source>
</evidence>
<evidence type="ECO:0000256" key="8">
    <source>
        <dbReference type="SAM" id="MobiDB-lite"/>
    </source>
</evidence>
<keyword evidence="3 9" id="KW-0812">Transmembrane</keyword>
<keyword evidence="7" id="KW-0175">Coiled coil</keyword>
<feature type="transmembrane region" description="Helical" evidence="9">
    <location>
        <begin position="385"/>
        <end position="403"/>
    </location>
</feature>
<dbReference type="Pfam" id="PF01694">
    <property type="entry name" value="Rhomboid"/>
    <property type="match status" value="1"/>
</dbReference>
<feature type="transmembrane region" description="Helical" evidence="9">
    <location>
        <begin position="415"/>
        <end position="440"/>
    </location>
</feature>
<evidence type="ECO:0000256" key="9">
    <source>
        <dbReference type="SAM" id="Phobius"/>
    </source>
</evidence>
<feature type="domain" description="Peptidase S54 rhomboid" evidence="10">
    <location>
        <begin position="463"/>
        <end position="617"/>
    </location>
</feature>
<dbReference type="InterPro" id="IPR035952">
    <property type="entry name" value="Rhomboid-like_sf"/>
</dbReference>
<evidence type="ECO:0000256" key="4">
    <source>
        <dbReference type="ARBA" id="ARBA00022801"/>
    </source>
</evidence>
<evidence type="ECO:0000256" key="5">
    <source>
        <dbReference type="ARBA" id="ARBA00022989"/>
    </source>
</evidence>
<feature type="transmembrane region" description="Helical" evidence="9">
    <location>
        <begin position="565"/>
        <end position="580"/>
    </location>
</feature>
<dbReference type="HOGENOM" id="CLU_026938_0_0_1"/>
<comment type="subcellular location">
    <subcellularLocation>
        <location evidence="1">Membrane</location>
        <topology evidence="1">Multi-pass membrane protein</topology>
    </subcellularLocation>
</comment>
<dbReference type="PANTHER" id="PTHR43731:SF14">
    <property type="entry name" value="PRESENILIN-ASSOCIATED RHOMBOID-LIKE PROTEIN, MITOCHONDRIAL"/>
    <property type="match status" value="1"/>
</dbReference>
<dbReference type="PANTHER" id="PTHR43731">
    <property type="entry name" value="RHOMBOID PROTEASE"/>
    <property type="match status" value="1"/>
</dbReference>
<dbReference type="AlphaFoldDB" id="A0A0D1XVJ2"/>
<evidence type="ECO:0000256" key="2">
    <source>
        <dbReference type="ARBA" id="ARBA00009045"/>
    </source>
</evidence>
<dbReference type="STRING" id="253628.A0A0D1XVJ2"/>
<reference evidence="11 12" key="1">
    <citation type="submission" date="2015-01" db="EMBL/GenBank/DDBJ databases">
        <title>The Genome Sequence of Ochroconis gallopava CBS43764.</title>
        <authorList>
            <consortium name="The Broad Institute Genomics Platform"/>
            <person name="Cuomo C."/>
            <person name="de Hoog S."/>
            <person name="Gorbushina A."/>
            <person name="Stielow B."/>
            <person name="Teixiera M."/>
            <person name="Abouelleil A."/>
            <person name="Chapman S.B."/>
            <person name="Priest M."/>
            <person name="Young S.K."/>
            <person name="Wortman J."/>
            <person name="Nusbaum C."/>
            <person name="Birren B."/>
        </authorList>
    </citation>
    <scope>NUCLEOTIDE SEQUENCE [LARGE SCALE GENOMIC DNA]</scope>
    <source>
        <strain evidence="11 12">CBS 43764</strain>
    </source>
</reference>
<dbReference type="Gene3D" id="1.20.1540.10">
    <property type="entry name" value="Rhomboid-like"/>
    <property type="match status" value="1"/>
</dbReference>
<evidence type="ECO:0000313" key="11">
    <source>
        <dbReference type="EMBL" id="KIW06821.1"/>
    </source>
</evidence>
<gene>
    <name evidence="11" type="ORF">PV09_02501</name>
</gene>
<dbReference type="GO" id="GO:0016020">
    <property type="term" value="C:membrane"/>
    <property type="evidence" value="ECO:0007669"/>
    <property type="project" value="UniProtKB-SubCell"/>
</dbReference>
<dbReference type="InterPro" id="IPR050925">
    <property type="entry name" value="Rhomboid_protease_S54"/>
</dbReference>
<accession>A0A0D1XVJ2</accession>
<dbReference type="GO" id="GO:0004252">
    <property type="term" value="F:serine-type endopeptidase activity"/>
    <property type="evidence" value="ECO:0007669"/>
    <property type="project" value="InterPro"/>
</dbReference>
<comment type="similarity">
    <text evidence="2">Belongs to the peptidase S54 family.</text>
</comment>
<feature type="transmembrane region" description="Helical" evidence="9">
    <location>
        <begin position="526"/>
        <end position="545"/>
    </location>
</feature>
<keyword evidence="12" id="KW-1185">Reference proteome</keyword>
<keyword evidence="4" id="KW-0378">Hydrolase</keyword>
<dbReference type="InterPro" id="IPR022764">
    <property type="entry name" value="Peptidase_S54_rhomboid_dom"/>
</dbReference>
<protein>
    <recommendedName>
        <fullName evidence="10">Peptidase S54 rhomboid domain-containing protein</fullName>
    </recommendedName>
</protein>
<feature type="compositionally biased region" description="Basic and acidic residues" evidence="8">
    <location>
        <begin position="122"/>
        <end position="131"/>
    </location>
</feature>
<proteinExistence type="inferred from homology"/>
<feature type="region of interest" description="Disordered" evidence="8">
    <location>
        <begin position="116"/>
        <end position="164"/>
    </location>
</feature>
<evidence type="ECO:0000313" key="12">
    <source>
        <dbReference type="Proteomes" id="UP000053259"/>
    </source>
</evidence>
<dbReference type="VEuPathDB" id="FungiDB:PV09_02501"/>
<keyword evidence="5 9" id="KW-1133">Transmembrane helix</keyword>
<dbReference type="InParanoid" id="A0A0D1XVJ2"/>
<dbReference type="Proteomes" id="UP000053259">
    <property type="component" value="Unassembled WGS sequence"/>
</dbReference>
<name>A0A0D1XVJ2_9PEZI</name>
<evidence type="ECO:0000256" key="1">
    <source>
        <dbReference type="ARBA" id="ARBA00004141"/>
    </source>
</evidence>
<sequence>MCGALGASGLAHPSPTAGFAVLFLQLIDRSNSNRYIVPSHNAEVHPPEMNNAWSIAIRLPCKGPRSIAAFQWPRSFLILGEHTVCSNAISTSIARQQQQWLSRNFSTVPSRFAKFGKRNVKPRREEPRPSLEKNASASLPPTSKPAESPSGKPAQEREKAQVHLSQTQVASILGPGLTFDQGMELLQELQYRRVTGSLSDKGIDFPGRSEFTRDHCTRALEWLRDTYPVDEEAAAAEYAEELAEALRKELEERARSLRLYKKVDAEAEESKEQEDIYIDEHYDKIPLREDQTRDITSESALMARKEYVEASRKKAKIEAEKEAAEREARGEKPPEAYKGQALVLAKQTAIADASKKKHERWEKLKQEAELKEEDLFADRSAFSRLWAPTLLGLTVVGLSWAYAESYEPPKSSMRIFPSISPAAATIFTLAGINLALVVLWRHPSAWKMMNRNFLLSPGHPHAFSIVGSLFSHQQFSHWMWNMSMLYVIGIPLHEEVGRGAFLSIYLSSGVLGYLTSLTFNVLTKSYLSATLGASAAIFGLVGAYFTISETRKLNLPKFMGGEIEYSSWLPLATIIVWELVRWRMNRFVIDGVNGGTDYLTHLGGVSAGAFIGWVLRKRLEAERAEDELVRQTSGELSASELQDIR</sequence>
<dbReference type="RefSeq" id="XP_016216690.1">
    <property type="nucleotide sequence ID" value="XM_016355554.1"/>
</dbReference>
<evidence type="ECO:0000256" key="7">
    <source>
        <dbReference type="SAM" id="Coils"/>
    </source>
</evidence>
<feature type="coiled-coil region" evidence="7">
    <location>
        <begin position="300"/>
        <end position="327"/>
    </location>
</feature>
<dbReference type="GeneID" id="27310474"/>
<dbReference type="EMBL" id="KN847534">
    <property type="protein sequence ID" value="KIW06821.1"/>
    <property type="molecule type" value="Genomic_DNA"/>
</dbReference>
<dbReference type="OrthoDB" id="10260614at2759"/>
<evidence type="ECO:0000256" key="3">
    <source>
        <dbReference type="ARBA" id="ARBA00022692"/>
    </source>
</evidence>
<dbReference type="GO" id="GO:0006465">
    <property type="term" value="P:signal peptide processing"/>
    <property type="evidence" value="ECO:0007669"/>
    <property type="project" value="TreeGrafter"/>
</dbReference>
<feature type="transmembrane region" description="Helical" evidence="9">
    <location>
        <begin position="500"/>
        <end position="519"/>
    </location>
</feature>
<dbReference type="SUPFAM" id="SSF144091">
    <property type="entry name" value="Rhomboid-like"/>
    <property type="match status" value="1"/>
</dbReference>
<feature type="transmembrane region" description="Helical" evidence="9">
    <location>
        <begin position="461"/>
        <end position="480"/>
    </location>
</feature>
<organism evidence="11 12">
    <name type="scientific">Verruconis gallopava</name>
    <dbReference type="NCBI Taxonomy" id="253628"/>
    <lineage>
        <taxon>Eukaryota</taxon>
        <taxon>Fungi</taxon>
        <taxon>Dikarya</taxon>
        <taxon>Ascomycota</taxon>
        <taxon>Pezizomycotina</taxon>
        <taxon>Dothideomycetes</taxon>
        <taxon>Pleosporomycetidae</taxon>
        <taxon>Venturiales</taxon>
        <taxon>Sympoventuriaceae</taxon>
        <taxon>Verruconis</taxon>
    </lineage>
</organism>
<evidence type="ECO:0000259" key="10">
    <source>
        <dbReference type="Pfam" id="PF01694"/>
    </source>
</evidence>
<keyword evidence="6 9" id="KW-0472">Membrane</keyword>